<proteinExistence type="predicted"/>
<evidence type="ECO:0000313" key="2">
    <source>
        <dbReference type="Proteomes" id="UP000184428"/>
    </source>
</evidence>
<dbReference type="EMBL" id="FRDM01000038">
    <property type="protein sequence ID" value="SHN87968.1"/>
    <property type="molecule type" value="Genomic_DNA"/>
</dbReference>
<protein>
    <submittedName>
        <fullName evidence="1">Uncharacterized protein</fullName>
    </submittedName>
</protein>
<accession>A0A1M7UYC5</accession>
<organism evidence="1 2">
    <name type="scientific">Geodermatophilus obscurus</name>
    <dbReference type="NCBI Taxonomy" id="1861"/>
    <lineage>
        <taxon>Bacteria</taxon>
        <taxon>Bacillati</taxon>
        <taxon>Actinomycetota</taxon>
        <taxon>Actinomycetes</taxon>
        <taxon>Geodermatophilales</taxon>
        <taxon>Geodermatophilaceae</taxon>
        <taxon>Geodermatophilus</taxon>
    </lineage>
</organism>
<name>A0A1M7UYC5_9ACTN</name>
<evidence type="ECO:0000313" key="1">
    <source>
        <dbReference type="EMBL" id="SHN87968.1"/>
    </source>
</evidence>
<sequence length="78" mass="8330">MDEEMTVTIDSEDYVLRPDGDSLKVGRRMGGDTAWLDDVELATLPADARIALERGNTSDAALLLALRGVVAAEVQRGG</sequence>
<dbReference type="AlphaFoldDB" id="A0A1M7UYC5"/>
<reference evidence="1 2" key="1">
    <citation type="submission" date="2016-12" db="EMBL/GenBank/DDBJ databases">
        <authorList>
            <person name="Song W.-J."/>
            <person name="Kurnit D.M."/>
        </authorList>
    </citation>
    <scope>NUCLEOTIDE SEQUENCE [LARGE SCALE GENOMIC DNA]</scope>
    <source>
        <strain evidence="1 2">DSM 43162</strain>
    </source>
</reference>
<gene>
    <name evidence="1" type="ORF">SAMN05660350_04294</name>
</gene>
<dbReference type="Proteomes" id="UP000184428">
    <property type="component" value="Unassembled WGS sequence"/>
</dbReference>